<name>A0A177IPG8_9CORY</name>
<evidence type="ECO:0000259" key="2">
    <source>
        <dbReference type="PROSITE" id="PS50075"/>
    </source>
</evidence>
<gene>
    <name evidence="3" type="ORF">AYJ05_11970</name>
</gene>
<dbReference type="Proteomes" id="UP000076947">
    <property type="component" value="Unassembled WGS sequence"/>
</dbReference>
<evidence type="ECO:0000313" key="4">
    <source>
        <dbReference type="Proteomes" id="UP000076947"/>
    </source>
</evidence>
<dbReference type="STRING" id="1705.CA21670_03695"/>
<dbReference type="SUPFAM" id="SSF47336">
    <property type="entry name" value="ACP-like"/>
    <property type="match status" value="1"/>
</dbReference>
<organism evidence="3 4">
    <name type="scientific">Corynebacterium stationis</name>
    <dbReference type="NCBI Taxonomy" id="1705"/>
    <lineage>
        <taxon>Bacteria</taxon>
        <taxon>Bacillati</taxon>
        <taxon>Actinomycetota</taxon>
        <taxon>Actinomycetes</taxon>
        <taxon>Mycobacteriales</taxon>
        <taxon>Corynebacteriaceae</taxon>
        <taxon>Corynebacterium</taxon>
    </lineage>
</organism>
<evidence type="ECO:0000313" key="3">
    <source>
        <dbReference type="EMBL" id="OAH30769.1"/>
    </source>
</evidence>
<feature type="domain" description="Carrier" evidence="2">
    <location>
        <begin position="20"/>
        <end position="97"/>
    </location>
</feature>
<dbReference type="Gene3D" id="1.10.1200.10">
    <property type="entry name" value="ACP-like"/>
    <property type="match status" value="1"/>
</dbReference>
<keyword evidence="4" id="KW-1185">Reference proteome</keyword>
<dbReference type="OrthoDB" id="4409886at2"/>
<dbReference type="RefSeq" id="WP_066838228.1">
    <property type="nucleotide sequence ID" value="NZ_LSTQ01000007.1"/>
</dbReference>
<feature type="region of interest" description="Disordered" evidence="1">
    <location>
        <begin position="1"/>
        <end position="22"/>
    </location>
</feature>
<protein>
    <submittedName>
        <fullName evidence="3">Acyl carrier protein</fullName>
    </submittedName>
</protein>
<reference evidence="4" key="1">
    <citation type="submission" date="2016-02" db="EMBL/GenBank/DDBJ databases">
        <authorList>
            <person name="Kaur G."/>
            <person name="Nair G.R."/>
            <person name="Mayilraj S."/>
        </authorList>
    </citation>
    <scope>NUCLEOTIDE SEQUENCE [LARGE SCALE GENOMIC DNA]</scope>
    <source>
        <strain evidence="4">GA-15</strain>
    </source>
</reference>
<proteinExistence type="predicted"/>
<dbReference type="EMBL" id="LSTQ01000007">
    <property type="protein sequence ID" value="OAH30769.1"/>
    <property type="molecule type" value="Genomic_DNA"/>
</dbReference>
<comment type="caution">
    <text evidence="3">The sequence shown here is derived from an EMBL/GenBank/DDBJ whole genome shotgun (WGS) entry which is preliminary data.</text>
</comment>
<evidence type="ECO:0000256" key="1">
    <source>
        <dbReference type="SAM" id="MobiDB-lite"/>
    </source>
</evidence>
<dbReference type="InterPro" id="IPR009081">
    <property type="entry name" value="PP-bd_ACP"/>
</dbReference>
<dbReference type="AlphaFoldDB" id="A0A177IPG8"/>
<dbReference type="PROSITE" id="PS50075">
    <property type="entry name" value="CARRIER"/>
    <property type="match status" value="1"/>
</dbReference>
<dbReference type="Pfam" id="PF00550">
    <property type="entry name" value="PP-binding"/>
    <property type="match status" value="1"/>
</dbReference>
<accession>A0A177IPG8</accession>
<sequence>MSNDLSAQLRAHLQGQPQASTAKSGVPEYLALISEITGEDTAELLPDRRLADVGLTSLNMIEFAVRAEDRLGVVFEESDAQALETLDDVAKFVEAHQ</sequence>
<dbReference type="InterPro" id="IPR036736">
    <property type="entry name" value="ACP-like_sf"/>
</dbReference>